<dbReference type="Proteomes" id="UP000249248">
    <property type="component" value="Unassembled WGS sequence"/>
</dbReference>
<dbReference type="InterPro" id="IPR003695">
    <property type="entry name" value="Ppx_GppA_N"/>
</dbReference>
<reference evidence="2 3" key="1">
    <citation type="submission" date="2018-06" db="EMBL/GenBank/DDBJ databases">
        <title>The draft genome sequence of Crocinitomix sp. SM1701.</title>
        <authorList>
            <person name="Zhang X."/>
        </authorList>
    </citation>
    <scope>NUCLEOTIDE SEQUENCE [LARGE SCALE GENOMIC DNA]</scope>
    <source>
        <strain evidence="2 3">SM1701</strain>
    </source>
</reference>
<dbReference type="Gene3D" id="3.30.420.40">
    <property type="match status" value="1"/>
</dbReference>
<keyword evidence="3" id="KW-1185">Reference proteome</keyword>
<dbReference type="GO" id="GO:0016462">
    <property type="term" value="F:pyrophosphatase activity"/>
    <property type="evidence" value="ECO:0007669"/>
    <property type="project" value="TreeGrafter"/>
</dbReference>
<dbReference type="SUPFAM" id="SSF53067">
    <property type="entry name" value="Actin-like ATPase domain"/>
    <property type="match status" value="2"/>
</dbReference>
<dbReference type="AlphaFoldDB" id="A0A2W1NM40"/>
<evidence type="ECO:0000313" key="2">
    <source>
        <dbReference type="EMBL" id="PZE16712.1"/>
    </source>
</evidence>
<proteinExistence type="predicted"/>
<dbReference type="Gene3D" id="3.30.420.150">
    <property type="entry name" value="Exopolyphosphatase. Domain 2"/>
    <property type="match status" value="1"/>
</dbReference>
<dbReference type="OrthoDB" id="9814545at2"/>
<dbReference type="PANTHER" id="PTHR30005:SF0">
    <property type="entry name" value="RETROGRADE REGULATION PROTEIN 2"/>
    <property type="match status" value="1"/>
</dbReference>
<accession>A0A2W1NM40</accession>
<protein>
    <recommendedName>
        <fullName evidence="1">Ppx/GppA phosphatase N-terminal domain-containing protein</fullName>
    </recommendedName>
</protein>
<comment type="caution">
    <text evidence="2">The sequence shown here is derived from an EMBL/GenBank/DDBJ whole genome shotgun (WGS) entry which is preliminary data.</text>
</comment>
<organism evidence="2 3">
    <name type="scientific">Putridiphycobacter roseus</name>
    <dbReference type="NCBI Taxonomy" id="2219161"/>
    <lineage>
        <taxon>Bacteria</taxon>
        <taxon>Pseudomonadati</taxon>
        <taxon>Bacteroidota</taxon>
        <taxon>Flavobacteriia</taxon>
        <taxon>Flavobacteriales</taxon>
        <taxon>Crocinitomicaceae</taxon>
        <taxon>Putridiphycobacter</taxon>
    </lineage>
</organism>
<dbReference type="InterPro" id="IPR050273">
    <property type="entry name" value="GppA/Ppx_hydrolase"/>
</dbReference>
<dbReference type="PANTHER" id="PTHR30005">
    <property type="entry name" value="EXOPOLYPHOSPHATASE"/>
    <property type="match status" value="1"/>
</dbReference>
<feature type="domain" description="Ppx/GppA phosphatase N-terminal" evidence="1">
    <location>
        <begin position="20"/>
        <end position="300"/>
    </location>
</feature>
<dbReference type="EMBL" id="QKSB01000006">
    <property type="protein sequence ID" value="PZE16712.1"/>
    <property type="molecule type" value="Genomic_DNA"/>
</dbReference>
<dbReference type="InterPro" id="IPR043129">
    <property type="entry name" value="ATPase_NBD"/>
</dbReference>
<dbReference type="Pfam" id="PF02541">
    <property type="entry name" value="Ppx-GppA"/>
    <property type="match status" value="1"/>
</dbReference>
<sequence>MMKNRIAIIDIGTNTFNLLVVDRSENSFEIVFKERVGVGLGNNGINDAKIVANAFDRGIKTLESFKDKCLQLNVAYIHAFGTSALRNATNKNSFLTEVIAKTGIHIQVISGAEEAHYIYKGVKLGYDFTHPGLIMDIGGGSTEFIFANQHGVQHKKSFEIGVSRMYQYFDKPKALNESIVKNIEGYLAKITNDFFKDKQTAVFIGSSGSFKTFYELYANKQYPRNEYVEIEVPILIQSLNEIIYSTKKEREENSFIIPIRKKMINIAALKTRWVLQKLAVEKFIVSPYSLKEGAIFIEEKKYAPK</sequence>
<name>A0A2W1NM40_9FLAO</name>
<evidence type="ECO:0000259" key="1">
    <source>
        <dbReference type="Pfam" id="PF02541"/>
    </source>
</evidence>
<dbReference type="RefSeq" id="WP_111063321.1">
    <property type="nucleotide sequence ID" value="NZ_JBHUCU010000007.1"/>
</dbReference>
<gene>
    <name evidence="2" type="ORF">DNU06_10645</name>
</gene>
<evidence type="ECO:0000313" key="3">
    <source>
        <dbReference type="Proteomes" id="UP000249248"/>
    </source>
</evidence>